<dbReference type="EMBL" id="LGUG01000005">
    <property type="protein sequence ID" value="KON93106.1"/>
    <property type="molecule type" value="Genomic_DNA"/>
</dbReference>
<keyword evidence="4 6" id="KW-1133">Transmembrane helix</keyword>
<dbReference type="GO" id="GO:0043190">
    <property type="term" value="C:ATP-binding cassette (ABC) transporter complex"/>
    <property type="evidence" value="ECO:0007669"/>
    <property type="project" value="InterPro"/>
</dbReference>
<dbReference type="RefSeq" id="WP_043063651.1">
    <property type="nucleotide sequence ID" value="NZ_BJOA01000135.1"/>
</dbReference>
<dbReference type="InterPro" id="IPR052770">
    <property type="entry name" value="Cobalt_transport_CbiQ"/>
</dbReference>
<dbReference type="GO" id="GO:0006824">
    <property type="term" value="P:cobalt ion transport"/>
    <property type="evidence" value="ECO:0007669"/>
    <property type="project" value="InterPro"/>
</dbReference>
<evidence type="ECO:0000256" key="3">
    <source>
        <dbReference type="ARBA" id="ARBA00022692"/>
    </source>
</evidence>
<dbReference type="PATRIC" id="fig|47500.8.peg.98"/>
<keyword evidence="2" id="KW-1003">Cell membrane</keyword>
<evidence type="ECO:0000256" key="5">
    <source>
        <dbReference type="ARBA" id="ARBA00023136"/>
    </source>
</evidence>
<dbReference type="PANTHER" id="PTHR43723:SF1">
    <property type="entry name" value="COBALT TRANSPORT PROTEIN CBIQ"/>
    <property type="match status" value="1"/>
</dbReference>
<keyword evidence="5 6" id="KW-0472">Membrane</keyword>
<dbReference type="Proteomes" id="UP000182836">
    <property type="component" value="Unassembled WGS sequence"/>
</dbReference>
<dbReference type="STRING" id="47500.AF333_25890"/>
<dbReference type="InterPro" id="IPR012809">
    <property type="entry name" value="ECF_CbiQ"/>
</dbReference>
<feature type="transmembrane region" description="Helical" evidence="6">
    <location>
        <begin position="95"/>
        <end position="118"/>
    </location>
</feature>
<evidence type="ECO:0000313" key="10">
    <source>
        <dbReference type="Proteomes" id="UP000182836"/>
    </source>
</evidence>
<dbReference type="Proteomes" id="UP000037269">
    <property type="component" value="Unassembled WGS sequence"/>
</dbReference>
<feature type="transmembrane region" description="Helical" evidence="6">
    <location>
        <begin position="124"/>
        <end position="145"/>
    </location>
</feature>
<reference evidence="8 10" key="2">
    <citation type="submission" date="2016-10" db="EMBL/GenBank/DDBJ databases">
        <authorList>
            <person name="de Groot N.N."/>
        </authorList>
    </citation>
    <scope>NUCLEOTIDE SEQUENCE [LARGE SCALE GENOMIC DNA]</scope>
    <source>
        <strain evidence="8 10">DSM 2895</strain>
    </source>
</reference>
<evidence type="ECO:0000256" key="4">
    <source>
        <dbReference type="ARBA" id="ARBA00022989"/>
    </source>
</evidence>
<protein>
    <submittedName>
        <fullName evidence="8">Cobalt/nickel transport system permease protein</fullName>
    </submittedName>
</protein>
<sequence>MRIQLDTIAYTNHLRHISPGQKLLFGLGMLAFVLLSHTPAHVVVFVWMSVWIVGYAKVPVRIYMSLIGAIGVFLALSLPPIMVEISRHSPAEPTIFHFVAGTWYIYVSVKGVKAAGILLLRSLSSVSCLYFILLTIPFTEMLAVLRRIGIPEILTDLLLVMYRFVFVFLETIGQLWTAQQARGGGQGFTGKMRDAGRLVTRLFTRTLQRYQQLSVGLAARGFEGELRVISHVPVSVSKRYATEAIIGFMLLVTFEWWTGR</sequence>
<dbReference type="OrthoDB" id="9815246at2"/>
<dbReference type="Pfam" id="PF02361">
    <property type="entry name" value="CbiQ"/>
    <property type="match status" value="1"/>
</dbReference>
<keyword evidence="3 6" id="KW-0812">Transmembrane</keyword>
<keyword evidence="9" id="KW-1185">Reference proteome</keyword>
<dbReference type="GeneID" id="42308558"/>
<dbReference type="CDD" id="cd16914">
    <property type="entry name" value="EcfT"/>
    <property type="match status" value="1"/>
</dbReference>
<comment type="subcellular location">
    <subcellularLocation>
        <location evidence="1">Cell membrane</location>
        <topology evidence="1">Multi-pass membrane protein</topology>
    </subcellularLocation>
</comment>
<evidence type="ECO:0000313" key="8">
    <source>
        <dbReference type="EMBL" id="SDK13083.1"/>
    </source>
</evidence>
<evidence type="ECO:0000313" key="7">
    <source>
        <dbReference type="EMBL" id="KON93106.1"/>
    </source>
</evidence>
<dbReference type="InterPro" id="IPR003339">
    <property type="entry name" value="ABC/ECF_trnsptr_transmembrane"/>
</dbReference>
<name>A0A0D1Y5E9_ANEMI</name>
<dbReference type="NCBIfam" id="TIGR02454">
    <property type="entry name" value="ECF_T_CbiQ"/>
    <property type="match status" value="1"/>
</dbReference>
<reference evidence="7 9" key="1">
    <citation type="submission" date="2015-07" db="EMBL/GenBank/DDBJ databases">
        <title>Fjat-14205 dsm 2895.</title>
        <authorList>
            <person name="Liu B."/>
            <person name="Wang J."/>
            <person name="Zhu Y."/>
            <person name="Liu G."/>
            <person name="Chen Q."/>
            <person name="Chen Z."/>
            <person name="Lan J."/>
            <person name="Che J."/>
            <person name="Ge C."/>
            <person name="Shi H."/>
            <person name="Pan Z."/>
            <person name="Liu X."/>
        </authorList>
    </citation>
    <scope>NUCLEOTIDE SEQUENCE [LARGE SCALE GENOMIC DNA]</scope>
    <source>
        <strain evidence="7 9">DSM 2895</strain>
    </source>
</reference>
<accession>A0A0D1Y5E9</accession>
<evidence type="ECO:0000256" key="6">
    <source>
        <dbReference type="SAM" id="Phobius"/>
    </source>
</evidence>
<dbReference type="EMBL" id="FNED01000040">
    <property type="protein sequence ID" value="SDK13083.1"/>
    <property type="molecule type" value="Genomic_DNA"/>
</dbReference>
<organism evidence="7 9">
    <name type="scientific">Aneurinibacillus migulanus</name>
    <name type="common">Bacillus migulanus</name>
    <dbReference type="NCBI Taxonomy" id="47500"/>
    <lineage>
        <taxon>Bacteria</taxon>
        <taxon>Bacillati</taxon>
        <taxon>Bacillota</taxon>
        <taxon>Bacilli</taxon>
        <taxon>Bacillales</taxon>
        <taxon>Paenibacillaceae</taxon>
        <taxon>Aneurinibacillus group</taxon>
        <taxon>Aneurinibacillus</taxon>
    </lineage>
</organism>
<evidence type="ECO:0000256" key="2">
    <source>
        <dbReference type="ARBA" id="ARBA00022475"/>
    </source>
</evidence>
<feature type="transmembrane region" description="Helical" evidence="6">
    <location>
        <begin position="23"/>
        <end position="50"/>
    </location>
</feature>
<dbReference type="AlphaFoldDB" id="A0A0D1Y5E9"/>
<feature type="transmembrane region" description="Helical" evidence="6">
    <location>
        <begin position="62"/>
        <end position="83"/>
    </location>
</feature>
<proteinExistence type="predicted"/>
<evidence type="ECO:0000313" key="9">
    <source>
        <dbReference type="Proteomes" id="UP000037269"/>
    </source>
</evidence>
<gene>
    <name evidence="7" type="ORF">AF333_25890</name>
    <name evidence="8" type="ORF">SAMN04487909_14013</name>
</gene>
<dbReference type="PANTHER" id="PTHR43723">
    <property type="entry name" value="COBALT TRANSPORT PROTEIN CBIQ"/>
    <property type="match status" value="1"/>
</dbReference>
<evidence type="ECO:0000256" key="1">
    <source>
        <dbReference type="ARBA" id="ARBA00004651"/>
    </source>
</evidence>